<keyword evidence="7 8" id="KW-0472">Membrane</keyword>
<evidence type="ECO:0000256" key="6">
    <source>
        <dbReference type="ARBA" id="ARBA00022989"/>
    </source>
</evidence>
<proteinExistence type="inferred from homology"/>
<keyword evidence="8" id="KW-0333">Golgi apparatus</keyword>
<evidence type="ECO:0000256" key="8">
    <source>
        <dbReference type="RuleBase" id="RU361206"/>
    </source>
</evidence>
<feature type="transmembrane region" description="Helical" evidence="8">
    <location>
        <begin position="128"/>
        <end position="147"/>
    </location>
</feature>
<keyword evidence="10" id="KW-1185">Reference proteome</keyword>
<comment type="similarity">
    <text evidence="3 8">Belongs to the TVP23 family.</text>
</comment>
<evidence type="ECO:0000256" key="1">
    <source>
        <dbReference type="ARBA" id="ARBA00003246"/>
    </source>
</evidence>
<name>A0A1E4THS3_9ASCO</name>
<feature type="transmembrane region" description="Helical" evidence="8">
    <location>
        <begin position="102"/>
        <end position="122"/>
    </location>
</feature>
<dbReference type="GO" id="GO:0009306">
    <property type="term" value="P:protein secretion"/>
    <property type="evidence" value="ECO:0007669"/>
    <property type="project" value="TreeGrafter"/>
</dbReference>
<dbReference type="GO" id="GO:0000139">
    <property type="term" value="C:Golgi membrane"/>
    <property type="evidence" value="ECO:0007669"/>
    <property type="project" value="UniProtKB-SubCell"/>
</dbReference>
<dbReference type="InterPro" id="IPR008564">
    <property type="entry name" value="TVP23-like"/>
</dbReference>
<evidence type="ECO:0000256" key="7">
    <source>
        <dbReference type="ARBA" id="ARBA00023136"/>
    </source>
</evidence>
<reference evidence="10" key="1">
    <citation type="submission" date="2016-02" db="EMBL/GenBank/DDBJ databases">
        <title>Comparative genomics of biotechnologically important yeasts.</title>
        <authorList>
            <consortium name="DOE Joint Genome Institute"/>
            <person name="Riley R."/>
            <person name="Haridas S."/>
            <person name="Wolfe K.H."/>
            <person name="Lopes M.R."/>
            <person name="Hittinger C.T."/>
            <person name="Goker M."/>
            <person name="Salamov A."/>
            <person name="Wisecaver J."/>
            <person name="Long T.M."/>
            <person name="Aerts A.L."/>
            <person name="Barry K."/>
            <person name="Choi C."/>
            <person name="Clum A."/>
            <person name="Coughlan A.Y."/>
            <person name="Deshpande S."/>
            <person name="Douglass A.P."/>
            <person name="Hanson S.J."/>
            <person name="Klenk H.-P."/>
            <person name="Labutti K."/>
            <person name="Lapidus A."/>
            <person name="Lindquist E."/>
            <person name="Lipzen A."/>
            <person name="Meier-Kolthoff J.P."/>
            <person name="Ohm R.A."/>
            <person name="Otillar R.P."/>
            <person name="Pangilinan J."/>
            <person name="Peng Y."/>
            <person name="Rokas A."/>
            <person name="Rosa C.A."/>
            <person name="Scheuner C."/>
            <person name="Sibirny A.A."/>
            <person name="Slot J.C."/>
            <person name="Stielow J.B."/>
            <person name="Sun H."/>
            <person name="Kurtzman C.P."/>
            <person name="Blackwell M."/>
            <person name="Jeffries T.W."/>
            <person name="Grigoriev I.V."/>
        </authorList>
    </citation>
    <scope>NUCLEOTIDE SEQUENCE [LARGE SCALE GENOMIC DNA]</scope>
    <source>
        <strain evidence="10">NRRL Y-17796</strain>
    </source>
</reference>
<dbReference type="GO" id="GO:0016192">
    <property type="term" value="P:vesicle-mediated transport"/>
    <property type="evidence" value="ECO:0007669"/>
    <property type="project" value="EnsemblFungi"/>
</dbReference>
<accession>A0A1E4THS3</accession>
<keyword evidence="6 8" id="KW-1133">Transmembrane helix</keyword>
<evidence type="ECO:0000256" key="4">
    <source>
        <dbReference type="ARBA" id="ARBA00013603"/>
    </source>
</evidence>
<organism evidence="9 10">
    <name type="scientific">Tortispora caseinolytica NRRL Y-17796</name>
    <dbReference type="NCBI Taxonomy" id="767744"/>
    <lineage>
        <taxon>Eukaryota</taxon>
        <taxon>Fungi</taxon>
        <taxon>Dikarya</taxon>
        <taxon>Ascomycota</taxon>
        <taxon>Saccharomycotina</taxon>
        <taxon>Trigonopsidomycetes</taxon>
        <taxon>Trigonopsidales</taxon>
        <taxon>Trigonopsidaceae</taxon>
        <taxon>Tortispora</taxon>
    </lineage>
</organism>
<evidence type="ECO:0000256" key="5">
    <source>
        <dbReference type="ARBA" id="ARBA00022692"/>
    </source>
</evidence>
<evidence type="ECO:0000256" key="2">
    <source>
        <dbReference type="ARBA" id="ARBA00004653"/>
    </source>
</evidence>
<dbReference type="EMBL" id="KV453842">
    <property type="protein sequence ID" value="ODV91311.1"/>
    <property type="molecule type" value="Genomic_DNA"/>
</dbReference>
<sequence length="182" mass="20625">MAENEYRISLSSKPSVLITFLAFRIASLLTYLLGLLFTSNFVLVFIIVMLLLAADFWYTKNVAGRLLVGLRWWNETSEEGESIWVFESADPQREMNATDSKFFWTTLYLSPTLWMILGLVAILKFEFIWLTLVVIAVSLSLTNTLAFGRCDKWSKATGIANGIFANSLLRNFGGSLVSRLWS</sequence>
<dbReference type="Proteomes" id="UP000095023">
    <property type="component" value="Unassembled WGS sequence"/>
</dbReference>
<dbReference type="Pfam" id="PF05832">
    <property type="entry name" value="DUF846"/>
    <property type="match status" value="1"/>
</dbReference>
<dbReference type="OrthoDB" id="2151161at2759"/>
<gene>
    <name evidence="9" type="ORF">CANCADRAFT_52168</name>
</gene>
<protein>
    <recommendedName>
        <fullName evidence="4 8">Golgi apparatus membrane protein TVP23</fullName>
    </recommendedName>
</protein>
<keyword evidence="5 8" id="KW-0812">Transmembrane</keyword>
<comment type="subcellular location">
    <subcellularLocation>
        <location evidence="2 8">Golgi apparatus membrane</location>
        <topology evidence="2 8">Multi-pass membrane protein</topology>
    </subcellularLocation>
</comment>
<evidence type="ECO:0000313" key="10">
    <source>
        <dbReference type="Proteomes" id="UP000095023"/>
    </source>
</evidence>
<dbReference type="PANTHER" id="PTHR13019">
    <property type="entry name" value="GOLGI APPARATUS MEMBRANE PROTEIN TVP23"/>
    <property type="match status" value="1"/>
</dbReference>
<feature type="transmembrane region" description="Helical" evidence="8">
    <location>
        <begin position="41"/>
        <end position="58"/>
    </location>
</feature>
<comment type="function">
    <text evidence="1 8">Golgi membrane protein involved in vesicular trafficking.</text>
</comment>
<dbReference type="PANTHER" id="PTHR13019:SF7">
    <property type="entry name" value="GOLGI APPARATUS MEMBRANE PROTEIN TVP23"/>
    <property type="match status" value="1"/>
</dbReference>
<evidence type="ECO:0000256" key="3">
    <source>
        <dbReference type="ARBA" id="ARBA00005467"/>
    </source>
</evidence>
<dbReference type="AlphaFoldDB" id="A0A1E4THS3"/>
<evidence type="ECO:0000313" key="9">
    <source>
        <dbReference type="EMBL" id="ODV91311.1"/>
    </source>
</evidence>